<reference evidence="3 4" key="1">
    <citation type="submission" date="2020-08" db="EMBL/GenBank/DDBJ databases">
        <title>Sphingobacterium sp. DN04309 isolated from aquaculture water.</title>
        <authorList>
            <person name="Zhang M."/>
        </authorList>
    </citation>
    <scope>NUCLEOTIDE SEQUENCE [LARGE SCALE GENOMIC DNA]</scope>
    <source>
        <strain evidence="3 4">DN04309</strain>
    </source>
</reference>
<evidence type="ECO:0000313" key="4">
    <source>
        <dbReference type="Proteomes" id="UP000651271"/>
    </source>
</evidence>
<dbReference type="InterPro" id="IPR034660">
    <property type="entry name" value="DinB/YfiT-like"/>
</dbReference>
<keyword evidence="4" id="KW-1185">Reference proteome</keyword>
<dbReference type="Gene3D" id="1.20.120.450">
    <property type="entry name" value="dinb family like domain"/>
    <property type="match status" value="1"/>
</dbReference>
<gene>
    <name evidence="3" type="ORF">H8B04_16835</name>
</gene>
<organism evidence="3 4">
    <name type="scientific">Sphingobacterium litopenaei</name>
    <dbReference type="NCBI Taxonomy" id="2763500"/>
    <lineage>
        <taxon>Bacteria</taxon>
        <taxon>Pseudomonadati</taxon>
        <taxon>Bacteroidota</taxon>
        <taxon>Sphingobacteriia</taxon>
        <taxon>Sphingobacteriales</taxon>
        <taxon>Sphingobacteriaceae</taxon>
        <taxon>Sphingobacterium</taxon>
    </lineage>
</organism>
<comment type="caution">
    <text evidence="3">The sequence shown here is derived from an EMBL/GenBank/DDBJ whole genome shotgun (WGS) entry which is preliminary data.</text>
</comment>
<proteinExistence type="inferred from homology"/>
<dbReference type="Proteomes" id="UP000651271">
    <property type="component" value="Unassembled WGS sequence"/>
</dbReference>
<evidence type="ECO:0000256" key="1">
    <source>
        <dbReference type="ARBA" id="ARBA00008635"/>
    </source>
</evidence>
<dbReference type="EMBL" id="JACOIJ010000080">
    <property type="protein sequence ID" value="MBD1431185.1"/>
    <property type="molecule type" value="Genomic_DNA"/>
</dbReference>
<evidence type="ECO:0000313" key="3">
    <source>
        <dbReference type="EMBL" id="MBD1431185.1"/>
    </source>
</evidence>
<sequence length="163" mass="18580">MGINKGFLIEVERETASTRLLVERIKDEHLSYKPHPKSMTLGDLAAHIVGLHNWVKKALSVDVFDMQTMYTPWKVESAQELLDVLNAGYTDNVATIEGMSDEAWQKIWTFQVGSHIIAQLPRLGTYRFIIQNHLIHHRGQLTVYMRLLDIPLPGLYGPSADEK</sequence>
<dbReference type="InterPro" id="IPR007837">
    <property type="entry name" value="DinB"/>
</dbReference>
<comment type="similarity">
    <text evidence="1">Belongs to the DinB family.</text>
</comment>
<dbReference type="RefSeq" id="WP_165290185.1">
    <property type="nucleotide sequence ID" value="NZ_JACOIJ010000080.1"/>
</dbReference>
<accession>A0ABR7YIN3</accession>
<protein>
    <submittedName>
        <fullName evidence="3">DinB family protein</fullName>
    </submittedName>
</protein>
<keyword evidence="2" id="KW-0479">Metal-binding</keyword>
<dbReference type="Pfam" id="PF05163">
    <property type="entry name" value="DinB"/>
    <property type="match status" value="1"/>
</dbReference>
<name>A0ABR7YIN3_9SPHI</name>
<evidence type="ECO:0000256" key="2">
    <source>
        <dbReference type="ARBA" id="ARBA00022723"/>
    </source>
</evidence>
<dbReference type="SUPFAM" id="SSF109854">
    <property type="entry name" value="DinB/YfiT-like putative metalloenzymes"/>
    <property type="match status" value="1"/>
</dbReference>